<accession>A0A314ZI19</accession>
<protein>
    <submittedName>
        <fullName evidence="1">Uncharacterized protein</fullName>
    </submittedName>
</protein>
<reference evidence="1 2" key="1">
    <citation type="submission" date="2018-02" db="EMBL/GenBank/DDBJ databases">
        <title>Draft genome of wild Prunus yedoensis var. nudiflora.</title>
        <authorList>
            <person name="Baek S."/>
            <person name="Kim J.-H."/>
            <person name="Choi K."/>
            <person name="Kim G.-B."/>
            <person name="Cho A."/>
            <person name="Jang H."/>
            <person name="Shin C.-H."/>
            <person name="Yu H.-J."/>
            <person name="Mun J.-H."/>
        </authorList>
    </citation>
    <scope>NUCLEOTIDE SEQUENCE [LARGE SCALE GENOMIC DNA]</scope>
    <source>
        <strain evidence="2">cv. Jeju island</strain>
        <tissue evidence="1">Leaf</tissue>
    </source>
</reference>
<dbReference type="EMBL" id="PJQY01001545">
    <property type="protein sequence ID" value="PQQ01606.1"/>
    <property type="molecule type" value="Genomic_DNA"/>
</dbReference>
<dbReference type="Proteomes" id="UP000250321">
    <property type="component" value="Unassembled WGS sequence"/>
</dbReference>
<sequence length="54" mass="5989">MSSASHSQTHLGHGLHHNILLHSSETCLVQKRPSKVIEKMHGLLIVGCYVFVNL</sequence>
<evidence type="ECO:0000313" key="2">
    <source>
        <dbReference type="Proteomes" id="UP000250321"/>
    </source>
</evidence>
<evidence type="ECO:0000313" key="1">
    <source>
        <dbReference type="EMBL" id="PQQ01606.1"/>
    </source>
</evidence>
<comment type="caution">
    <text evidence="1">The sequence shown here is derived from an EMBL/GenBank/DDBJ whole genome shotgun (WGS) entry which is preliminary data.</text>
</comment>
<dbReference type="AlphaFoldDB" id="A0A314ZI19"/>
<gene>
    <name evidence="1" type="ORF">Pyn_33206</name>
</gene>
<keyword evidence="2" id="KW-1185">Reference proteome</keyword>
<organism evidence="1 2">
    <name type="scientific">Prunus yedoensis var. nudiflora</name>
    <dbReference type="NCBI Taxonomy" id="2094558"/>
    <lineage>
        <taxon>Eukaryota</taxon>
        <taxon>Viridiplantae</taxon>
        <taxon>Streptophyta</taxon>
        <taxon>Embryophyta</taxon>
        <taxon>Tracheophyta</taxon>
        <taxon>Spermatophyta</taxon>
        <taxon>Magnoliopsida</taxon>
        <taxon>eudicotyledons</taxon>
        <taxon>Gunneridae</taxon>
        <taxon>Pentapetalae</taxon>
        <taxon>rosids</taxon>
        <taxon>fabids</taxon>
        <taxon>Rosales</taxon>
        <taxon>Rosaceae</taxon>
        <taxon>Amygdaloideae</taxon>
        <taxon>Amygdaleae</taxon>
        <taxon>Prunus</taxon>
    </lineage>
</organism>
<name>A0A314ZI19_PRUYE</name>
<proteinExistence type="predicted"/>